<organism evidence="7 8">
    <name type="scientific">Lachancea meyersii CBS 8951</name>
    <dbReference type="NCBI Taxonomy" id="1266667"/>
    <lineage>
        <taxon>Eukaryota</taxon>
        <taxon>Fungi</taxon>
        <taxon>Dikarya</taxon>
        <taxon>Ascomycota</taxon>
        <taxon>Saccharomycotina</taxon>
        <taxon>Saccharomycetes</taxon>
        <taxon>Saccharomycetales</taxon>
        <taxon>Saccharomycetaceae</taxon>
        <taxon>Lachancea</taxon>
    </lineage>
</organism>
<dbReference type="Proteomes" id="UP000191144">
    <property type="component" value="Chromosome A"/>
</dbReference>
<keyword evidence="8" id="KW-1185">Reference proteome</keyword>
<dbReference type="GO" id="GO:0016020">
    <property type="term" value="C:membrane"/>
    <property type="evidence" value="ECO:0007669"/>
    <property type="project" value="UniProtKB-SubCell"/>
</dbReference>
<dbReference type="OrthoDB" id="3990500at2759"/>
<keyword evidence="5 6" id="KW-0472">Membrane</keyword>
<proteinExistence type="inferred from homology"/>
<evidence type="ECO:0000256" key="5">
    <source>
        <dbReference type="ARBA" id="ARBA00023136"/>
    </source>
</evidence>
<sequence length="195" mass="21813">MNLMRPLFVQKLTAMQLKKLGTTPMRFMSTRPFYKPMGVPTMLLPRIAGFAGLTALALSLQHFSSNNAIRNDTILDVKQRHQTLPDEVGVPVRTVESKVRKLNYRQLCLGSIIGLVAGVVVGKISTVLVFLTAFGLLSVQWLENRGLVDKRSTWGLSKYVLRTGKESVDLNTLIWEKPNFKIPFLLTFVLAAVNI</sequence>
<dbReference type="AlphaFoldDB" id="A0A1G4IQ12"/>
<gene>
    <name evidence="7" type="ORF">LAME_0A06040G</name>
</gene>
<evidence type="ECO:0000256" key="3">
    <source>
        <dbReference type="ARBA" id="ARBA00022692"/>
    </source>
</evidence>
<reference evidence="8" key="1">
    <citation type="submission" date="2016-03" db="EMBL/GenBank/DDBJ databases">
        <authorList>
            <person name="Devillers Hugo."/>
        </authorList>
    </citation>
    <scope>NUCLEOTIDE SEQUENCE [LARGE SCALE GENOMIC DNA]</scope>
</reference>
<keyword evidence="4 6" id="KW-1133">Transmembrane helix</keyword>
<dbReference type="EMBL" id="LT598483">
    <property type="protein sequence ID" value="SCU78836.1"/>
    <property type="molecule type" value="Genomic_DNA"/>
</dbReference>
<evidence type="ECO:0000256" key="1">
    <source>
        <dbReference type="ARBA" id="ARBA00004370"/>
    </source>
</evidence>
<evidence type="ECO:0000313" key="7">
    <source>
        <dbReference type="EMBL" id="SCU78836.1"/>
    </source>
</evidence>
<name>A0A1G4IQ12_9SACH</name>
<evidence type="ECO:0000256" key="4">
    <source>
        <dbReference type="ARBA" id="ARBA00022989"/>
    </source>
</evidence>
<evidence type="ECO:0000256" key="2">
    <source>
        <dbReference type="ARBA" id="ARBA00009160"/>
    </source>
</evidence>
<dbReference type="Pfam" id="PF04930">
    <property type="entry name" value="FUN14"/>
    <property type="match status" value="1"/>
</dbReference>
<dbReference type="InterPro" id="IPR007014">
    <property type="entry name" value="FUN14"/>
</dbReference>
<feature type="transmembrane region" description="Helical" evidence="6">
    <location>
        <begin position="112"/>
        <end position="137"/>
    </location>
</feature>
<protein>
    <submittedName>
        <fullName evidence="7">LAME_0A06040g1_1</fullName>
    </submittedName>
</protein>
<keyword evidence="3 6" id="KW-0812">Transmembrane</keyword>
<accession>A0A1G4IQ12</accession>
<comment type="similarity">
    <text evidence="2">Belongs to the FUN14 family.</text>
</comment>
<evidence type="ECO:0000313" key="8">
    <source>
        <dbReference type="Proteomes" id="UP000191144"/>
    </source>
</evidence>
<comment type="subcellular location">
    <subcellularLocation>
        <location evidence="1">Membrane</location>
    </subcellularLocation>
</comment>
<evidence type="ECO:0000256" key="6">
    <source>
        <dbReference type="SAM" id="Phobius"/>
    </source>
</evidence>